<dbReference type="Proteomes" id="UP000032614">
    <property type="component" value="Chromosome 2"/>
</dbReference>
<evidence type="ECO:0000313" key="4">
    <source>
        <dbReference type="Proteomes" id="UP000032614"/>
    </source>
</evidence>
<dbReference type="KEGG" id="bfn:OI25_5994"/>
<evidence type="ECO:0000313" key="2">
    <source>
        <dbReference type="EMBL" id="MBB6200935.1"/>
    </source>
</evidence>
<dbReference type="RefSeq" id="WP_028195204.1">
    <property type="nucleotide sequence ID" value="NZ_CADFGE010000008.1"/>
</dbReference>
<dbReference type="EMBL" id="JANSLM010000004">
    <property type="protein sequence ID" value="MDT8838404.1"/>
    <property type="molecule type" value="Genomic_DNA"/>
</dbReference>
<organism evidence="3 6">
    <name type="scientific">Paraburkholderia fungorum</name>
    <dbReference type="NCBI Taxonomy" id="134537"/>
    <lineage>
        <taxon>Bacteria</taxon>
        <taxon>Pseudomonadati</taxon>
        <taxon>Pseudomonadota</taxon>
        <taxon>Betaproteobacteria</taxon>
        <taxon>Burkholderiales</taxon>
        <taxon>Burkholderiaceae</taxon>
        <taxon>Paraburkholderia</taxon>
    </lineage>
</organism>
<name>A0AAJ3XMC8_9BURK</name>
<dbReference type="AlphaFoldDB" id="A0AAJ3XMC8"/>
<dbReference type="Proteomes" id="UP000518681">
    <property type="component" value="Unassembled WGS sequence"/>
</dbReference>
<evidence type="ECO:0000313" key="6">
    <source>
        <dbReference type="Proteomes" id="UP001246473"/>
    </source>
</evidence>
<reference evidence="1 4" key="1">
    <citation type="journal article" date="2015" name="Genome Announc.">
        <title>Complete genome sequences for 59 burkholderia isolates, both pathogenic and near neighbor.</title>
        <authorList>
            <person name="Johnson S.L."/>
            <person name="Bishop-Lilly K.A."/>
            <person name="Ladner J.T."/>
            <person name="Daligault H.E."/>
            <person name="Davenport K.W."/>
            <person name="Jaissle J."/>
            <person name="Frey K.G."/>
            <person name="Koroleva G.I."/>
            <person name="Bruce D.C."/>
            <person name="Coyne S.R."/>
            <person name="Broomall S.M."/>
            <person name="Li P.E."/>
            <person name="Teshima H."/>
            <person name="Gibbons H.S."/>
            <person name="Palacios G.F."/>
            <person name="Rosenzweig C.N."/>
            <person name="Redden C.L."/>
            <person name="Xu Y."/>
            <person name="Minogue T.D."/>
            <person name="Chain P.S."/>
        </authorList>
    </citation>
    <scope>NUCLEOTIDE SEQUENCE [LARGE SCALE GENOMIC DNA]</scope>
    <source>
        <strain evidence="1 4">ATCC BAA-463</strain>
    </source>
</reference>
<accession>A0AAJ3XMC8</accession>
<proteinExistence type="predicted"/>
<sequence>MRFRSLIAAAALVIAPAVTLAAQPLFVNVDGHVVQAKSETRLIQTSAGPVKVSTWSWHSPNGASSIVVQSSNGGAPPAWVLAQMRAMNTQMQAMQIQMQQLQHAAFDSQFALQQPMPVLFAVPAWAVPGPVIVVDQSRAPVPPAPAAPSKAPDVHI</sequence>
<dbReference type="EMBL" id="JACIIK010000003">
    <property type="protein sequence ID" value="MBB6200935.1"/>
    <property type="molecule type" value="Genomic_DNA"/>
</dbReference>
<protein>
    <submittedName>
        <fullName evidence="3">Uncharacterized protein</fullName>
    </submittedName>
</protein>
<evidence type="ECO:0000313" key="1">
    <source>
        <dbReference type="EMBL" id="AJZ63722.1"/>
    </source>
</evidence>
<reference evidence="2 5" key="2">
    <citation type="submission" date="2020-08" db="EMBL/GenBank/DDBJ databases">
        <title>Genomic Encyclopedia of Type Strains, Phase IV (KMG-V): Genome sequencing to study the core and pangenomes of soil and plant-associated prokaryotes.</title>
        <authorList>
            <person name="Whitman W."/>
        </authorList>
    </citation>
    <scope>NUCLEOTIDE SEQUENCE [LARGE SCALE GENOMIC DNA]</scope>
    <source>
        <strain evidence="2 5">SEMIA 4013</strain>
    </source>
</reference>
<reference evidence="3" key="3">
    <citation type="submission" date="2022-08" db="EMBL/GenBank/DDBJ databases">
        <authorList>
            <person name="Kim S.-J."/>
        </authorList>
    </citation>
    <scope>NUCLEOTIDE SEQUENCE</scope>
    <source>
        <strain evidence="3">KJ</strain>
    </source>
</reference>
<evidence type="ECO:0000313" key="3">
    <source>
        <dbReference type="EMBL" id="MDT8838404.1"/>
    </source>
</evidence>
<dbReference type="EMBL" id="CP010027">
    <property type="protein sequence ID" value="AJZ63722.1"/>
    <property type="molecule type" value="Genomic_DNA"/>
</dbReference>
<dbReference type="GeneID" id="66519797"/>
<evidence type="ECO:0000313" key="5">
    <source>
        <dbReference type="Proteomes" id="UP000518681"/>
    </source>
</evidence>
<dbReference type="Proteomes" id="UP001246473">
    <property type="component" value="Unassembled WGS sequence"/>
</dbReference>
<gene>
    <name evidence="2" type="ORF">GGD69_001784</name>
    <name evidence="1" type="ORF">OI25_5994</name>
    <name evidence="3" type="ORF">ParKJ_13360</name>
</gene>